<evidence type="ECO:0000259" key="8">
    <source>
        <dbReference type="PROSITE" id="PS50850"/>
    </source>
</evidence>
<dbReference type="GO" id="GO:0012505">
    <property type="term" value="C:endomembrane system"/>
    <property type="evidence" value="ECO:0007669"/>
    <property type="project" value="UniProtKB-SubCell"/>
</dbReference>
<feature type="transmembrane region" description="Helical" evidence="7">
    <location>
        <begin position="12"/>
        <end position="33"/>
    </location>
</feature>
<dbReference type="Gene3D" id="1.20.1250.20">
    <property type="entry name" value="MFS general substrate transporter like domains"/>
    <property type="match status" value="2"/>
</dbReference>
<organism evidence="9 10">
    <name type="scientific">Cloacibacterium normanense</name>
    <dbReference type="NCBI Taxonomy" id="237258"/>
    <lineage>
        <taxon>Bacteria</taxon>
        <taxon>Pseudomonadati</taxon>
        <taxon>Bacteroidota</taxon>
        <taxon>Flavobacteriia</taxon>
        <taxon>Flavobacteriales</taxon>
        <taxon>Weeksellaceae</taxon>
    </lineage>
</organism>
<feature type="transmembrane region" description="Helical" evidence="7">
    <location>
        <begin position="247"/>
        <end position="268"/>
    </location>
</feature>
<dbReference type="AlphaFoldDB" id="A0A1E5UC93"/>
<feature type="transmembrane region" description="Helical" evidence="7">
    <location>
        <begin position="165"/>
        <end position="185"/>
    </location>
</feature>
<keyword evidence="6 7" id="KW-0472">Membrane</keyword>
<feature type="transmembrane region" description="Helical" evidence="7">
    <location>
        <begin position="72"/>
        <end position="94"/>
    </location>
</feature>
<dbReference type="PROSITE" id="PS50850">
    <property type="entry name" value="MFS"/>
    <property type="match status" value="1"/>
</dbReference>
<evidence type="ECO:0000256" key="4">
    <source>
        <dbReference type="ARBA" id="ARBA00022692"/>
    </source>
</evidence>
<evidence type="ECO:0000256" key="6">
    <source>
        <dbReference type="ARBA" id="ARBA00023136"/>
    </source>
</evidence>
<dbReference type="STRING" id="237258.SAMN04489756_10453"/>
<keyword evidence="5 7" id="KW-1133">Transmembrane helix</keyword>
<evidence type="ECO:0000256" key="1">
    <source>
        <dbReference type="ARBA" id="ARBA00004127"/>
    </source>
</evidence>
<evidence type="ECO:0000256" key="2">
    <source>
        <dbReference type="ARBA" id="ARBA00008335"/>
    </source>
</evidence>
<feature type="transmembrane region" description="Helical" evidence="7">
    <location>
        <begin position="373"/>
        <end position="394"/>
    </location>
</feature>
<sequence>MLINKKNKSLNISLMLSFIVFSMLLNSMSIIILQLSQNAQHTYTGLGILEFFKDIPIALVSIFLVDYIKKKSYYLSLAFALFICTVCSFSIPFLTEFWFLKIWFILIGISFSIGKICVFSIIKNTTETEKEFSITMSRTEAAFMLGIFIVNMEFALILSSDYQEFWRFGFWLVGFISLWTGIQIIRHHHTHKNSEPIPVKKSKIDFTILLNKSSLLFLAIISLIIFAEQIFNSWLPTFYKKSLNSSSFFALQSSALLAFFSFLGRIIASKLIHRFSPMKIFYTSLISGIILISSAFFIGQESDLKIKILMFIFPLIGFFIAPLYPMLNSKFLGNYPEKKISRMVSFIILFTSLGGSIGSISTAYIFQKNLANYYLLFASIPLILILILSSLFSIKERMSINKNDHET</sequence>
<dbReference type="GO" id="GO:0016020">
    <property type="term" value="C:membrane"/>
    <property type="evidence" value="ECO:0007669"/>
    <property type="project" value="TreeGrafter"/>
</dbReference>
<feature type="transmembrane region" description="Helical" evidence="7">
    <location>
        <begin position="45"/>
        <end position="65"/>
    </location>
</feature>
<feature type="transmembrane region" description="Helical" evidence="7">
    <location>
        <begin position="206"/>
        <end position="227"/>
    </location>
</feature>
<dbReference type="PANTHER" id="PTHR23514:SF3">
    <property type="entry name" value="BYPASS OF STOP CODON PROTEIN 6"/>
    <property type="match status" value="1"/>
</dbReference>
<dbReference type="EMBL" id="MKGI01000076">
    <property type="protein sequence ID" value="OEL10531.1"/>
    <property type="molecule type" value="Genomic_DNA"/>
</dbReference>
<dbReference type="InterPro" id="IPR051788">
    <property type="entry name" value="MFS_Transporter"/>
</dbReference>
<keyword evidence="10" id="KW-1185">Reference proteome</keyword>
<dbReference type="Proteomes" id="UP000095601">
    <property type="component" value="Unassembled WGS sequence"/>
</dbReference>
<evidence type="ECO:0000256" key="3">
    <source>
        <dbReference type="ARBA" id="ARBA00022448"/>
    </source>
</evidence>
<protein>
    <submittedName>
        <fullName evidence="9">Major Facilitator Superfamily protein</fullName>
    </submittedName>
</protein>
<accession>A0A1E5UC93</accession>
<keyword evidence="3" id="KW-0813">Transport</keyword>
<keyword evidence="4 7" id="KW-0812">Transmembrane</keyword>
<dbReference type="PANTHER" id="PTHR23514">
    <property type="entry name" value="BYPASS OF STOP CODON PROTEIN 6"/>
    <property type="match status" value="1"/>
</dbReference>
<feature type="transmembrane region" description="Helical" evidence="7">
    <location>
        <begin position="304"/>
        <end position="324"/>
    </location>
</feature>
<feature type="transmembrane region" description="Helical" evidence="7">
    <location>
        <begin position="344"/>
        <end position="367"/>
    </location>
</feature>
<evidence type="ECO:0000313" key="10">
    <source>
        <dbReference type="Proteomes" id="UP000095601"/>
    </source>
</evidence>
<evidence type="ECO:0000256" key="7">
    <source>
        <dbReference type="SAM" id="Phobius"/>
    </source>
</evidence>
<dbReference type="InterPro" id="IPR020846">
    <property type="entry name" value="MFS_dom"/>
</dbReference>
<dbReference type="SUPFAM" id="SSF103473">
    <property type="entry name" value="MFS general substrate transporter"/>
    <property type="match status" value="1"/>
</dbReference>
<dbReference type="Pfam" id="PF07690">
    <property type="entry name" value="MFS_1"/>
    <property type="match status" value="1"/>
</dbReference>
<dbReference type="InterPro" id="IPR036259">
    <property type="entry name" value="MFS_trans_sf"/>
</dbReference>
<feature type="transmembrane region" description="Helical" evidence="7">
    <location>
        <begin position="280"/>
        <end position="298"/>
    </location>
</feature>
<feature type="transmembrane region" description="Helical" evidence="7">
    <location>
        <begin position="100"/>
        <end position="122"/>
    </location>
</feature>
<proteinExistence type="inferred from homology"/>
<dbReference type="RefSeq" id="WP_083250189.1">
    <property type="nucleotide sequence ID" value="NZ_CP034157.1"/>
</dbReference>
<name>A0A1E5UC93_9FLAO</name>
<comment type="caution">
    <text evidence="9">The sequence shown here is derived from an EMBL/GenBank/DDBJ whole genome shotgun (WGS) entry which is preliminary data.</text>
</comment>
<dbReference type="InterPro" id="IPR011701">
    <property type="entry name" value="MFS"/>
</dbReference>
<comment type="subcellular location">
    <subcellularLocation>
        <location evidence="1">Endomembrane system</location>
        <topology evidence="1">Multi-pass membrane protein</topology>
    </subcellularLocation>
</comment>
<feature type="transmembrane region" description="Helical" evidence="7">
    <location>
        <begin position="142"/>
        <end position="159"/>
    </location>
</feature>
<reference evidence="9 10" key="1">
    <citation type="submission" date="2016-09" db="EMBL/GenBank/DDBJ databases">
        <authorList>
            <person name="Capua I."/>
            <person name="De Benedictis P."/>
            <person name="Joannis T."/>
            <person name="Lombin L.H."/>
            <person name="Cattoli G."/>
        </authorList>
    </citation>
    <scope>NUCLEOTIDE SEQUENCE [LARGE SCALE GENOMIC DNA]</scope>
    <source>
        <strain evidence="9 10">NRS-1</strain>
    </source>
</reference>
<gene>
    <name evidence="9" type="ORF">BHF72_0351</name>
</gene>
<evidence type="ECO:0000256" key="5">
    <source>
        <dbReference type="ARBA" id="ARBA00022989"/>
    </source>
</evidence>
<comment type="similarity">
    <text evidence="2">Belongs to the major facilitator superfamily.</text>
</comment>
<feature type="domain" description="Major facilitator superfamily (MFS) profile" evidence="8">
    <location>
        <begin position="10"/>
        <end position="398"/>
    </location>
</feature>
<evidence type="ECO:0000313" key="9">
    <source>
        <dbReference type="EMBL" id="OEL10531.1"/>
    </source>
</evidence>
<dbReference type="KEGG" id="cnr:EB819_11605"/>
<dbReference type="GO" id="GO:0022857">
    <property type="term" value="F:transmembrane transporter activity"/>
    <property type="evidence" value="ECO:0007669"/>
    <property type="project" value="InterPro"/>
</dbReference>